<dbReference type="InterPro" id="IPR056909">
    <property type="entry name" value="SU10_portal"/>
</dbReference>
<feature type="compositionally biased region" description="Basic and acidic residues" evidence="1">
    <location>
        <begin position="323"/>
        <end position="333"/>
    </location>
</feature>
<dbReference type="Proteomes" id="UP000546464">
    <property type="component" value="Unassembled WGS sequence"/>
</dbReference>
<protein>
    <submittedName>
        <fullName evidence="2">Uncharacterized protein</fullName>
    </submittedName>
</protein>
<feature type="region of interest" description="Disordered" evidence="1">
    <location>
        <begin position="307"/>
        <end position="338"/>
    </location>
</feature>
<dbReference type="EMBL" id="JACHVB010000035">
    <property type="protein sequence ID" value="MBC2594943.1"/>
    <property type="molecule type" value="Genomic_DNA"/>
</dbReference>
<evidence type="ECO:0000313" key="2">
    <source>
        <dbReference type="EMBL" id="MBC2594943.1"/>
    </source>
</evidence>
<name>A0A842HEJ6_9BACT</name>
<keyword evidence="3" id="KW-1185">Reference proteome</keyword>
<reference evidence="2 3" key="1">
    <citation type="submission" date="2020-07" db="EMBL/GenBank/DDBJ databases">
        <authorList>
            <person name="Feng X."/>
        </authorList>
    </citation>
    <scope>NUCLEOTIDE SEQUENCE [LARGE SCALE GENOMIC DNA]</scope>
    <source>
        <strain evidence="2 3">JCM31066</strain>
    </source>
</reference>
<dbReference type="Pfam" id="PF23899">
    <property type="entry name" value="SU10_portal"/>
    <property type="match status" value="1"/>
</dbReference>
<evidence type="ECO:0000313" key="3">
    <source>
        <dbReference type="Proteomes" id="UP000546464"/>
    </source>
</evidence>
<dbReference type="RefSeq" id="WP_185675909.1">
    <property type="nucleotide sequence ID" value="NZ_JACHVB010000035.1"/>
</dbReference>
<evidence type="ECO:0000256" key="1">
    <source>
        <dbReference type="SAM" id="MobiDB-lite"/>
    </source>
</evidence>
<comment type="caution">
    <text evidence="2">The sequence shown here is derived from an EMBL/GenBank/DDBJ whole genome shotgun (WGS) entry which is preliminary data.</text>
</comment>
<dbReference type="AlphaFoldDB" id="A0A842HEJ6"/>
<proteinExistence type="predicted"/>
<sequence>MKSNVQISETQLSGLKAYLERRETSLRTDNRQRINADRKSILDYRNCKDRKSGVFAKENLSWPLLSMVVDHFIVRTEDEITGTAPYFNFKPEGMSDADKALAADKYFRFRLDKMGQLRARIEDAYFPIFTQRAAIFKATYEEIYDEWEERGRLVLHDADGPIEVLDRGIDDTRYILFGDEEWVPQSEPVIMEPGQEPVVTSYRLAIDPSIEIPAELYEADPGDPAWEDSPYQWAALDEPIRFREYAFAGPRSDQVDYDRFFAPSKIRCLTEADALFEEYDKPLHWIRDRWMKRKGMDWASFEANLKAQGQTGTSGEDAINGETFRDKADKEGETQIEDAEETPFRIQEWWIERDVLGWGKPQRLVVWREKQSGEIILVEFAAVVMPDRRGRIPYDAIAIWKQEEYWWGYSLPEMLDQYQDQVDKIFNAWLFRSKIQNGSLIGVKPDKTIGGVKPEDVQPFETVELQADANIDDWLQIKNFPQTDARTAELMGMIIQAVQLWLGVSNIAQGDLSNTKTNTTAYGVDATLREAGKLSRRWTRRIIRGLTSHIRKLVMIEVATMDEVMAYAYTEGNEEFIGWMKRASLQTNGANIIDWDVQVVVSQQYTQTTVEANRLVLEIIEKYAASDPLMRLRIRLPLKQSLIALGHDEVDQMLPMPTEQEIAAYQQMQANMADRLPQEGEAQPMSA</sequence>
<accession>A0A842HEJ6</accession>
<organism evidence="2 3">
    <name type="scientific">Ruficoccus amylovorans</name>
    <dbReference type="NCBI Taxonomy" id="1804625"/>
    <lineage>
        <taxon>Bacteria</taxon>
        <taxon>Pseudomonadati</taxon>
        <taxon>Verrucomicrobiota</taxon>
        <taxon>Opitutia</taxon>
        <taxon>Puniceicoccales</taxon>
        <taxon>Cerasicoccaceae</taxon>
        <taxon>Ruficoccus</taxon>
    </lineage>
</organism>
<gene>
    <name evidence="2" type="ORF">H5P28_11810</name>
</gene>